<keyword evidence="2" id="KW-1185">Reference proteome</keyword>
<protein>
    <submittedName>
        <fullName evidence="1">Uncharacterized protein</fullName>
    </submittedName>
</protein>
<dbReference type="AlphaFoldDB" id="A0A6M0RNW4"/>
<dbReference type="Proteomes" id="UP000481033">
    <property type="component" value="Unassembled WGS sequence"/>
</dbReference>
<gene>
    <name evidence="1" type="ORF">DXZ20_19855</name>
</gene>
<dbReference type="EMBL" id="QXHD01000004">
    <property type="protein sequence ID" value="NEZ57856.1"/>
    <property type="molecule type" value="Genomic_DNA"/>
</dbReference>
<name>A0A6M0RNW4_9CYAN</name>
<organism evidence="1 2">
    <name type="scientific">Adonisia turfae CCMR0081</name>
    <dbReference type="NCBI Taxonomy" id="2292702"/>
    <lineage>
        <taxon>Bacteria</taxon>
        <taxon>Bacillati</taxon>
        <taxon>Cyanobacteriota</taxon>
        <taxon>Adonisia</taxon>
        <taxon>Adonisia turfae</taxon>
    </lineage>
</organism>
<sequence length="113" mass="12745">MDRLSQMIGLSLESVTVIYLVDRWVLRLKLRNALGADAEKNLIAFLMENGMPHKPSMQLRDTLRALDKGKTPTEVMSEYQVVVVSHGVPDPTELHEFCARFVEGLGYYPPSLV</sequence>
<proteinExistence type="predicted"/>
<evidence type="ECO:0000313" key="2">
    <source>
        <dbReference type="Proteomes" id="UP000481033"/>
    </source>
</evidence>
<evidence type="ECO:0000313" key="1">
    <source>
        <dbReference type="EMBL" id="NEZ57856.1"/>
    </source>
</evidence>
<reference evidence="1 2" key="1">
    <citation type="journal article" date="2020" name="Microb. Ecol.">
        <title>Ecogenomics of the Marine Benthic Filamentous Cyanobacterium Adonisia.</title>
        <authorList>
            <person name="Walter J.M."/>
            <person name="Coutinho F.H."/>
            <person name="Leomil L."/>
            <person name="Hargreaves P.I."/>
            <person name="Campeao M.E."/>
            <person name="Vieira V.V."/>
            <person name="Silva B.S."/>
            <person name="Fistarol G.O."/>
            <person name="Salomon P.S."/>
            <person name="Sawabe T."/>
            <person name="Mino S."/>
            <person name="Hosokawa M."/>
            <person name="Miyashita H."/>
            <person name="Maruyama F."/>
            <person name="van Verk M.C."/>
            <person name="Dutilh B.E."/>
            <person name="Thompson C.C."/>
            <person name="Thompson F.L."/>
        </authorList>
    </citation>
    <scope>NUCLEOTIDE SEQUENCE [LARGE SCALE GENOMIC DNA]</scope>
    <source>
        <strain evidence="1 2">CCMR0081</strain>
    </source>
</reference>
<comment type="caution">
    <text evidence="1">The sequence shown here is derived from an EMBL/GenBank/DDBJ whole genome shotgun (WGS) entry which is preliminary data.</text>
</comment>
<accession>A0A6M0RNW4</accession>